<organism evidence="2 3">
    <name type="scientific">Deinococcus marmoris</name>
    <dbReference type="NCBI Taxonomy" id="249408"/>
    <lineage>
        <taxon>Bacteria</taxon>
        <taxon>Thermotogati</taxon>
        <taxon>Deinococcota</taxon>
        <taxon>Deinococci</taxon>
        <taxon>Deinococcales</taxon>
        <taxon>Deinococcaceae</taxon>
        <taxon>Deinococcus</taxon>
    </lineage>
</organism>
<dbReference type="OrthoDB" id="77339at2"/>
<evidence type="ECO:0000313" key="2">
    <source>
        <dbReference type="EMBL" id="OLV18949.1"/>
    </source>
</evidence>
<dbReference type="STRING" id="249408.BOO71_0004252"/>
<comment type="caution">
    <text evidence="2">The sequence shown here is derived from an EMBL/GenBank/DDBJ whole genome shotgun (WGS) entry which is preliminary data.</text>
</comment>
<evidence type="ECO:0000256" key="1">
    <source>
        <dbReference type="SAM" id="MobiDB-lite"/>
    </source>
</evidence>
<name>A0A1U7P1A9_9DEIO</name>
<protein>
    <submittedName>
        <fullName evidence="2">Uncharacterized protein</fullName>
    </submittedName>
</protein>
<reference evidence="2 3" key="1">
    <citation type="submission" date="2017-01" db="EMBL/GenBank/DDBJ databases">
        <title>Genome Analysis of Deinococcus marmoris KOPRI26562.</title>
        <authorList>
            <person name="Kim J.H."/>
            <person name="Oh H.-M."/>
        </authorList>
    </citation>
    <scope>NUCLEOTIDE SEQUENCE [LARGE SCALE GENOMIC DNA]</scope>
    <source>
        <strain evidence="2 3">KOPRI26562</strain>
    </source>
</reference>
<dbReference type="Proteomes" id="UP000186607">
    <property type="component" value="Unassembled WGS sequence"/>
</dbReference>
<sequence>MYTTLAKALPEQRAFQGKYTLEVLRGKTSRIKLREHDAEALEGQRQADAEDVSNAQEALA</sequence>
<gene>
    <name evidence="2" type="ORF">BOO71_0004252</name>
</gene>
<keyword evidence="3" id="KW-1185">Reference proteome</keyword>
<feature type="region of interest" description="Disordered" evidence="1">
    <location>
        <begin position="36"/>
        <end position="60"/>
    </location>
</feature>
<accession>A0A1U7P1A9</accession>
<evidence type="ECO:0000313" key="3">
    <source>
        <dbReference type="Proteomes" id="UP000186607"/>
    </source>
</evidence>
<dbReference type="EMBL" id="MSTI01000048">
    <property type="protein sequence ID" value="OLV18949.1"/>
    <property type="molecule type" value="Genomic_DNA"/>
</dbReference>
<dbReference type="RefSeq" id="WP_075831293.1">
    <property type="nucleotide sequence ID" value="NZ_MSTI01000048.1"/>
</dbReference>
<dbReference type="AlphaFoldDB" id="A0A1U7P1A9"/>
<proteinExistence type="predicted"/>